<dbReference type="Proteomes" id="UP000238479">
    <property type="component" value="Chromosome 1"/>
</dbReference>
<accession>A0A2P6SG50</accession>
<name>A0A2P6SG50_ROSCH</name>
<dbReference type="InterPro" id="IPR025558">
    <property type="entry name" value="DUF4283"/>
</dbReference>
<dbReference type="EMBL" id="PDCK01000039">
    <property type="protein sequence ID" value="PRQ57661.1"/>
    <property type="molecule type" value="Genomic_DNA"/>
</dbReference>
<reference evidence="2 3" key="1">
    <citation type="journal article" date="2018" name="Nat. Genet.">
        <title>The Rosa genome provides new insights in the design of modern roses.</title>
        <authorList>
            <person name="Bendahmane M."/>
        </authorList>
    </citation>
    <scope>NUCLEOTIDE SEQUENCE [LARGE SCALE GENOMIC DNA]</scope>
    <source>
        <strain evidence="3">cv. Old Blush</strain>
    </source>
</reference>
<proteinExistence type="predicted"/>
<evidence type="ECO:0000313" key="2">
    <source>
        <dbReference type="EMBL" id="PRQ57661.1"/>
    </source>
</evidence>
<comment type="caution">
    <text evidence="2">The sequence shown here is derived from an EMBL/GenBank/DDBJ whole genome shotgun (WGS) entry which is preliminary data.</text>
</comment>
<keyword evidence="3" id="KW-1185">Reference proteome</keyword>
<dbReference type="Pfam" id="PF14111">
    <property type="entry name" value="DUF4283"/>
    <property type="match status" value="1"/>
</dbReference>
<dbReference type="Gramene" id="PRQ57661">
    <property type="protein sequence ID" value="PRQ57661"/>
    <property type="gene ID" value="RchiOBHm_Chr1g0350781"/>
</dbReference>
<dbReference type="OMA" id="PLWKMET"/>
<feature type="domain" description="DUF4283" evidence="1">
    <location>
        <begin position="31"/>
        <end position="106"/>
    </location>
</feature>
<gene>
    <name evidence="2" type="ORF">RchiOBHm_Chr1g0350781</name>
</gene>
<evidence type="ECO:0000313" key="3">
    <source>
        <dbReference type="Proteomes" id="UP000238479"/>
    </source>
</evidence>
<sequence>MVDAFASLMVAFNPSDSACVSLGSTRKTTLQDNHWYMVSRLLGPKARFNGFNGIIPSIWRIKSGLSIHDTRDRFLFQFDREADRNRALHGGPWFYRNNMLVVDDYDDVDSVGAVPLWKMET</sequence>
<evidence type="ECO:0000259" key="1">
    <source>
        <dbReference type="Pfam" id="PF14111"/>
    </source>
</evidence>
<dbReference type="AlphaFoldDB" id="A0A2P6SG50"/>
<protein>
    <recommendedName>
        <fullName evidence="1">DUF4283 domain-containing protein</fullName>
    </recommendedName>
</protein>
<organism evidence="2 3">
    <name type="scientific">Rosa chinensis</name>
    <name type="common">China rose</name>
    <dbReference type="NCBI Taxonomy" id="74649"/>
    <lineage>
        <taxon>Eukaryota</taxon>
        <taxon>Viridiplantae</taxon>
        <taxon>Streptophyta</taxon>
        <taxon>Embryophyta</taxon>
        <taxon>Tracheophyta</taxon>
        <taxon>Spermatophyta</taxon>
        <taxon>Magnoliopsida</taxon>
        <taxon>eudicotyledons</taxon>
        <taxon>Gunneridae</taxon>
        <taxon>Pentapetalae</taxon>
        <taxon>rosids</taxon>
        <taxon>fabids</taxon>
        <taxon>Rosales</taxon>
        <taxon>Rosaceae</taxon>
        <taxon>Rosoideae</taxon>
        <taxon>Rosoideae incertae sedis</taxon>
        <taxon>Rosa</taxon>
    </lineage>
</organism>